<organism evidence="1 2">
    <name type="scientific">Enterocloster aldenensis</name>
    <dbReference type="NCBI Taxonomy" id="358742"/>
    <lineage>
        <taxon>Bacteria</taxon>
        <taxon>Bacillati</taxon>
        <taxon>Bacillota</taxon>
        <taxon>Clostridia</taxon>
        <taxon>Lachnospirales</taxon>
        <taxon>Lachnospiraceae</taxon>
        <taxon>Enterocloster</taxon>
    </lineage>
</organism>
<proteinExistence type="predicted"/>
<protein>
    <submittedName>
        <fullName evidence="1">Uncharacterized protein</fullName>
    </submittedName>
</protein>
<dbReference type="RefSeq" id="WP_227809641.1">
    <property type="nucleotide sequence ID" value="NZ_JAKNGE010000006.1"/>
</dbReference>
<dbReference type="AlphaFoldDB" id="A0AAW5BQJ9"/>
<sequence length="76" mass="8773">MCIYQRKRSILGDVSADYSDDGAILLKSFFMSKEAALIMVRRMFISFYKRSIPMVDGGTNFSYQKFRAMARLVEAE</sequence>
<dbReference type="EMBL" id="JAKNGE010000006">
    <property type="protein sequence ID" value="MCG4745099.1"/>
    <property type="molecule type" value="Genomic_DNA"/>
</dbReference>
<dbReference type="Proteomes" id="UP001299608">
    <property type="component" value="Unassembled WGS sequence"/>
</dbReference>
<evidence type="ECO:0000313" key="2">
    <source>
        <dbReference type="Proteomes" id="UP001299608"/>
    </source>
</evidence>
<gene>
    <name evidence="1" type="ORF">L0N08_06730</name>
</gene>
<comment type="caution">
    <text evidence="1">The sequence shown here is derived from an EMBL/GenBank/DDBJ whole genome shotgun (WGS) entry which is preliminary data.</text>
</comment>
<accession>A0AAW5BQJ9</accession>
<evidence type="ECO:0000313" key="1">
    <source>
        <dbReference type="EMBL" id="MCG4745099.1"/>
    </source>
</evidence>
<reference evidence="1" key="1">
    <citation type="submission" date="2022-01" db="EMBL/GenBank/DDBJ databases">
        <title>Collection of gut derived symbiotic bacterial strains cultured from healthy donors.</title>
        <authorList>
            <person name="Lin H."/>
            <person name="Kohout C."/>
            <person name="Waligurski E."/>
            <person name="Pamer E.G."/>
        </authorList>
    </citation>
    <scope>NUCLEOTIDE SEQUENCE</scope>
    <source>
        <strain evidence="1">DFI.6.55</strain>
    </source>
</reference>
<name>A0AAW5BQJ9_9FIRM</name>